<dbReference type="RefSeq" id="WP_249322695.1">
    <property type="nucleotide sequence ID" value="NZ_JACRTK010000001.1"/>
</dbReference>
<dbReference type="PANTHER" id="PTHR11647">
    <property type="entry name" value="HYDRANTOINASE/DIHYDROPYRIMIDINASE FAMILY MEMBER"/>
    <property type="match status" value="1"/>
</dbReference>
<dbReference type="SUPFAM" id="SSF51338">
    <property type="entry name" value="Composite domain of metallo-dependent hydrolases"/>
    <property type="match status" value="1"/>
</dbReference>
<evidence type="ECO:0000313" key="4">
    <source>
        <dbReference type="EMBL" id="MBC8589883.1"/>
    </source>
</evidence>
<dbReference type="Gene3D" id="3.20.20.140">
    <property type="entry name" value="Metal-dependent hydrolases"/>
    <property type="match status" value="1"/>
</dbReference>
<evidence type="ECO:0000313" key="5">
    <source>
        <dbReference type="Proteomes" id="UP000601522"/>
    </source>
</evidence>
<dbReference type="Pfam" id="PF01979">
    <property type="entry name" value="Amidohydro_1"/>
    <property type="match status" value="1"/>
</dbReference>
<feature type="domain" description="Amidohydrolase 3" evidence="3">
    <location>
        <begin position="324"/>
        <end position="433"/>
    </location>
</feature>
<dbReference type="Proteomes" id="UP000601522">
    <property type="component" value="Unassembled WGS sequence"/>
</dbReference>
<dbReference type="PANTHER" id="PTHR11647:SF1">
    <property type="entry name" value="COLLAPSIN RESPONSE MEDIATOR PROTEIN"/>
    <property type="match status" value="1"/>
</dbReference>
<dbReference type="GO" id="GO:0016811">
    <property type="term" value="F:hydrolase activity, acting on carbon-nitrogen (but not peptide) bonds, in linear amides"/>
    <property type="evidence" value="ECO:0007669"/>
    <property type="project" value="InterPro"/>
</dbReference>
<reference evidence="4 5" key="1">
    <citation type="submission" date="2020-08" db="EMBL/GenBank/DDBJ databases">
        <title>Genome public.</title>
        <authorList>
            <person name="Liu C."/>
            <person name="Sun Q."/>
        </authorList>
    </citation>
    <scope>NUCLEOTIDE SEQUENCE [LARGE SCALE GENOMIC DNA]</scope>
    <source>
        <strain evidence="4 5">NSJ-26</strain>
    </source>
</reference>
<name>A0A926EX11_9FIRM</name>
<keyword evidence="5" id="KW-1185">Reference proteome</keyword>
<dbReference type="InterPro" id="IPR011059">
    <property type="entry name" value="Metal-dep_hydrolase_composite"/>
</dbReference>
<dbReference type="Gene3D" id="2.30.40.10">
    <property type="entry name" value="Urease, subunit C, domain 1"/>
    <property type="match status" value="1"/>
</dbReference>
<dbReference type="Gene3D" id="3.30.1490.130">
    <property type="entry name" value="D-aminoacylase. Domain 3"/>
    <property type="match status" value="1"/>
</dbReference>
<comment type="cofactor">
    <cofactor evidence="1">
        <name>Zn(2+)</name>
        <dbReference type="ChEBI" id="CHEBI:29105"/>
    </cofactor>
</comment>
<feature type="domain" description="Amidohydrolase-related" evidence="2">
    <location>
        <begin position="51"/>
        <end position="215"/>
    </location>
</feature>
<dbReference type="InterPro" id="IPR013108">
    <property type="entry name" value="Amidohydro_3"/>
</dbReference>
<accession>A0A926EX11</accession>
<organism evidence="4 5">
    <name type="scientific">Wansuia hejianensis</name>
    <dbReference type="NCBI Taxonomy" id="2763667"/>
    <lineage>
        <taxon>Bacteria</taxon>
        <taxon>Bacillati</taxon>
        <taxon>Bacillota</taxon>
        <taxon>Clostridia</taxon>
        <taxon>Lachnospirales</taxon>
        <taxon>Lachnospiraceae</taxon>
        <taxon>Wansuia</taxon>
    </lineage>
</organism>
<dbReference type="Pfam" id="PF07969">
    <property type="entry name" value="Amidohydro_3"/>
    <property type="match status" value="1"/>
</dbReference>
<protein>
    <submittedName>
        <fullName evidence="4">Amidohydrolase family protein</fullName>
    </submittedName>
</protein>
<proteinExistence type="predicted"/>
<dbReference type="InterPro" id="IPR023100">
    <property type="entry name" value="D-aminoacylase_insert_dom_sf"/>
</dbReference>
<evidence type="ECO:0000259" key="3">
    <source>
        <dbReference type="Pfam" id="PF07969"/>
    </source>
</evidence>
<dbReference type="SUPFAM" id="SSF51556">
    <property type="entry name" value="Metallo-dependent hydrolases"/>
    <property type="match status" value="1"/>
</dbReference>
<evidence type="ECO:0000259" key="2">
    <source>
        <dbReference type="Pfam" id="PF01979"/>
    </source>
</evidence>
<comment type="caution">
    <text evidence="4">The sequence shown here is derived from an EMBL/GenBank/DDBJ whole genome shotgun (WGS) entry which is preliminary data.</text>
</comment>
<dbReference type="InterPro" id="IPR006680">
    <property type="entry name" value="Amidohydro-rel"/>
</dbReference>
<evidence type="ECO:0000256" key="1">
    <source>
        <dbReference type="ARBA" id="ARBA00001947"/>
    </source>
</evidence>
<dbReference type="InterPro" id="IPR032466">
    <property type="entry name" value="Metal_Hydrolase"/>
</dbReference>
<gene>
    <name evidence="4" type="ORF">H8689_01835</name>
</gene>
<dbReference type="InterPro" id="IPR050378">
    <property type="entry name" value="Metallo-dep_Hydrolases_sf"/>
</dbReference>
<dbReference type="EMBL" id="JACRTK010000001">
    <property type="protein sequence ID" value="MBC8589883.1"/>
    <property type="molecule type" value="Genomic_DNA"/>
</dbReference>
<sequence length="451" mass="50227">MDRLVINGGYLIDPTNRISSKLNIAIQNGKIVEISKEELQGDTIIDAKGLIVSPGFIDCHIHEDSYNEEKDMFDISIFECMLNMGVTTAIGGNCGIGPYDIPGYIEAVERLGIPINLGMLVPHDILRKIEGINNKYKSASLEEIKKMRAKAVEYLDMGLLGISFGIRYIPGLEKNELIEVSSACQKDNKLIAAHIRDDASNVIPATQEFINIGRELKVPIEISHIGSMASYGQMDEFLSLVDSERSRGLDIGMDCYPYNAFSTKIGETTYDDGFLERYNISYNSIEIAEGKYKGKRCTDRIFKRLRQQAPETITIGHVMREEEVDKAISHPDVIVASDGLMNNFQGHPRAAGTFPRLISEYVKNKKILTLYQAIEKITYLPAKKFGINKGTLGINADADIVIFDFNEIKDNATFQEPALGPSGIKYVIIDGKVALENGKIIRDNLGRFIKK</sequence>
<dbReference type="AlphaFoldDB" id="A0A926EX11"/>